<dbReference type="EMBL" id="CAMXCT020005545">
    <property type="protein sequence ID" value="CAL1165995.1"/>
    <property type="molecule type" value="Genomic_DNA"/>
</dbReference>
<dbReference type="AlphaFoldDB" id="A0A9P1DLS8"/>
<accession>A0A9P1DLS8</accession>
<sequence>MDAAFKAKFKEVLDGATQKGLLSSMEVAYALLKEHGYMYHLQVHSKLIGCHEGNRDGFGVDPEHVHSLVDRFHDMGFVPSAGRYMAVEIPMGAQGDTTREFNQKLAASSKDLFLACDIAKFKEVLDGATQKGLLSSMEVAYALLKEHGYMYHLQVHSKLIGCHEGNRDGFGVDPEHVHSLVDRFHDMGFVPSAGRYMAVEIPMGAQGDTTREFNQKLAASSKDLLPPVNDILKYASISGSHSNMVLRLWYYSCKHGDGRLSVDQLRQHDPVYAASVEKEVEWDVVSAEIANCFPSFVSLAQSAQNSICQINLQETELQLSKGIKAFVRSDGTCAKYEDIAPVILRSQPPNPGVVPHLMKFIMRFGCSGDLMELTENFVRTNGCSGRSLGIELWDCLSMEVKHRDQEQLMLWRQACLKTMLCHQEKLLSLSDLRKSLTSKDLFAKILKFESMLVKLKAHGAKFTDLTSYQRLQGHGVFEVKAAVLILGKKPKEPHALFLKAETLEDAAFQCHEYWQGLSKVTVPSPWAQSQTMAPAGSSAAKACPMTRQFDDSGKLKGTAKIEEKFQLGDRIYRATDEQEGTIIAMHPLHVELQADDGHVYKVTADDLLHGPEWKKLAEKKPKVLVEDPQKWLLEMAVARVKAEAIVKLLEEGKKFHGSHAKLEMYSKPKGVFTVSASAKGQLCLAPLTNRVELQLVSDNKPQPTGSILMCEDKVDGQKCKIFLLPPSGCVVPFWNVRITSDSEESNMEISNKHKIRIAINTQALEAGDELVLFRQKDVKQPKPLELVAAPKAQGHAKKRARTS</sequence>
<reference evidence="1" key="1">
    <citation type="submission" date="2022-10" db="EMBL/GenBank/DDBJ databases">
        <authorList>
            <person name="Chen Y."/>
            <person name="Dougan E. K."/>
            <person name="Chan C."/>
            <person name="Rhodes N."/>
            <person name="Thang M."/>
        </authorList>
    </citation>
    <scope>NUCLEOTIDE SEQUENCE</scope>
</reference>
<protein>
    <submittedName>
        <fullName evidence="1">Uncharacterized protein</fullName>
    </submittedName>
</protein>
<name>A0A9P1DLS8_9DINO</name>
<dbReference type="EMBL" id="CAMXCT010005545">
    <property type="protein sequence ID" value="CAI4012620.1"/>
    <property type="molecule type" value="Genomic_DNA"/>
</dbReference>
<comment type="caution">
    <text evidence="1">The sequence shown here is derived from an EMBL/GenBank/DDBJ whole genome shotgun (WGS) entry which is preliminary data.</text>
</comment>
<evidence type="ECO:0000313" key="2">
    <source>
        <dbReference type="EMBL" id="CAL1165995.1"/>
    </source>
</evidence>
<organism evidence="1">
    <name type="scientific">Cladocopium goreaui</name>
    <dbReference type="NCBI Taxonomy" id="2562237"/>
    <lineage>
        <taxon>Eukaryota</taxon>
        <taxon>Sar</taxon>
        <taxon>Alveolata</taxon>
        <taxon>Dinophyceae</taxon>
        <taxon>Suessiales</taxon>
        <taxon>Symbiodiniaceae</taxon>
        <taxon>Cladocopium</taxon>
    </lineage>
</organism>
<gene>
    <name evidence="1" type="ORF">C1SCF055_LOCUS37666</name>
</gene>
<evidence type="ECO:0000313" key="3">
    <source>
        <dbReference type="Proteomes" id="UP001152797"/>
    </source>
</evidence>
<dbReference type="EMBL" id="CAMXCT030005545">
    <property type="protein sequence ID" value="CAL4799932.1"/>
    <property type="molecule type" value="Genomic_DNA"/>
</dbReference>
<proteinExistence type="predicted"/>
<reference evidence="2" key="2">
    <citation type="submission" date="2024-04" db="EMBL/GenBank/DDBJ databases">
        <authorList>
            <person name="Chen Y."/>
            <person name="Shah S."/>
            <person name="Dougan E. K."/>
            <person name="Thang M."/>
            <person name="Chan C."/>
        </authorList>
    </citation>
    <scope>NUCLEOTIDE SEQUENCE [LARGE SCALE GENOMIC DNA]</scope>
</reference>
<evidence type="ECO:0000313" key="1">
    <source>
        <dbReference type="EMBL" id="CAI4012620.1"/>
    </source>
</evidence>
<dbReference type="Proteomes" id="UP001152797">
    <property type="component" value="Unassembled WGS sequence"/>
</dbReference>
<keyword evidence="3" id="KW-1185">Reference proteome</keyword>